<gene>
    <name evidence="4" type="ORF">AR1Y2_0378</name>
</gene>
<keyword evidence="1" id="KW-0677">Repeat</keyword>
<evidence type="ECO:0000313" key="4">
    <source>
        <dbReference type="EMBL" id="QCP33832.1"/>
    </source>
</evidence>
<protein>
    <submittedName>
        <fullName evidence="4">Inversin protein alternative isoform, putative</fullName>
    </submittedName>
</protein>
<evidence type="ECO:0000256" key="1">
    <source>
        <dbReference type="ARBA" id="ARBA00022737"/>
    </source>
</evidence>
<evidence type="ECO:0000256" key="3">
    <source>
        <dbReference type="PROSITE-ProRule" id="PRU00023"/>
    </source>
</evidence>
<dbReference type="OrthoDB" id="341379at2"/>
<keyword evidence="2 3" id="KW-0040">ANK repeat</keyword>
<accession>A0A4P8I8L0</accession>
<feature type="repeat" description="ANK" evidence="3">
    <location>
        <begin position="490"/>
        <end position="522"/>
    </location>
</feature>
<dbReference type="EMBL" id="CP040058">
    <property type="protein sequence ID" value="QCP33832.1"/>
    <property type="molecule type" value="Genomic_DNA"/>
</dbReference>
<dbReference type="Pfam" id="PF12796">
    <property type="entry name" value="Ank_2"/>
    <property type="match status" value="3"/>
</dbReference>
<dbReference type="PANTHER" id="PTHR24198:SF165">
    <property type="entry name" value="ANKYRIN REPEAT-CONTAINING PROTEIN-RELATED"/>
    <property type="match status" value="1"/>
</dbReference>
<dbReference type="PROSITE" id="PS50088">
    <property type="entry name" value="ANK_REPEAT"/>
    <property type="match status" value="2"/>
</dbReference>
<dbReference type="Proteomes" id="UP000298653">
    <property type="component" value="Chromosome"/>
</dbReference>
<dbReference type="PANTHER" id="PTHR24198">
    <property type="entry name" value="ANKYRIN REPEAT AND PROTEIN KINASE DOMAIN-CONTAINING PROTEIN"/>
    <property type="match status" value="1"/>
</dbReference>
<dbReference type="PROSITE" id="PS51257">
    <property type="entry name" value="PROKAR_LIPOPROTEIN"/>
    <property type="match status" value="1"/>
</dbReference>
<dbReference type="Gene3D" id="1.25.40.20">
    <property type="entry name" value="Ankyrin repeat-containing domain"/>
    <property type="match status" value="2"/>
</dbReference>
<dbReference type="RefSeq" id="WP_137327455.1">
    <property type="nucleotide sequence ID" value="NZ_CP040058.1"/>
</dbReference>
<organism evidence="4 5">
    <name type="scientific">Anaerostipes rhamnosivorans</name>
    <dbReference type="NCBI Taxonomy" id="1229621"/>
    <lineage>
        <taxon>Bacteria</taxon>
        <taxon>Bacillati</taxon>
        <taxon>Bacillota</taxon>
        <taxon>Clostridia</taxon>
        <taxon>Lachnospirales</taxon>
        <taxon>Lachnospiraceae</taxon>
        <taxon>Anaerostipes</taxon>
    </lineage>
</organism>
<dbReference type="AlphaFoldDB" id="A0A4P8I8L0"/>
<feature type="repeat" description="ANK" evidence="3">
    <location>
        <begin position="266"/>
        <end position="298"/>
    </location>
</feature>
<sequence>MKKGWMIFILSLVISFTTGCNKQTNMAEEQLYESICRPNIQGVKEALSNDKKIANKNIKRHRKLKPLDLSLREIENERIQLQICSMLIKAGADVNEIGEDKLSHLCWAIENNRYEIAEELIKAEADVNQKSDEGNSPLRAAVSNLYPYNCENRRKIIAQLSNRGVKLDRELFTYFYQHNDYGMNYYFAPEILKLMQKNKVNPNIPKEVQYAVQGDDKKVQKYLKENRSKKHLNKNSFLSFAVAYCNVDTLSVMKEVGYDFSWKDEDGVNCLQIAALCNDANVVKFLLQEGLDGNSRTDYYKADAVSFAVLGGKLENARLLKKDGNVKFEKNKNDGEVVSWQFITAFGNQESFAAMNELGYVPTDIEVYHAYEQVNDETFRYLLDHHYSIKVKEDGDNLLDSVCLDDSTYKAQELCKRGLKASEENLKTLIWIGGSHLAKEIMENGMTQGKIRKNVLLQESINIGDFSMVRYLVKNGAEINKYVKDETENFSWTSMNMACGRESIKIIEYLIKNGGDINKKDSDGKDCRQIAEEAGYTWNINYLKSKN</sequence>
<reference evidence="4 5" key="1">
    <citation type="submission" date="2019-05" db="EMBL/GenBank/DDBJ databases">
        <title>Complete genome sequencing of Anaerostipes rhamnosivorans.</title>
        <authorList>
            <person name="Bui T.P.N."/>
            <person name="de Vos W.M."/>
        </authorList>
    </citation>
    <scope>NUCLEOTIDE SEQUENCE [LARGE SCALE GENOMIC DNA]</scope>
    <source>
        <strain evidence="4 5">1y2</strain>
    </source>
</reference>
<dbReference type="InterPro" id="IPR036770">
    <property type="entry name" value="Ankyrin_rpt-contain_sf"/>
</dbReference>
<evidence type="ECO:0000313" key="5">
    <source>
        <dbReference type="Proteomes" id="UP000298653"/>
    </source>
</evidence>
<proteinExistence type="predicted"/>
<dbReference type="SUPFAM" id="SSF48403">
    <property type="entry name" value="Ankyrin repeat"/>
    <property type="match status" value="3"/>
</dbReference>
<keyword evidence="5" id="KW-1185">Reference proteome</keyword>
<name>A0A4P8I8L0_9FIRM</name>
<dbReference type="SMART" id="SM00248">
    <property type="entry name" value="ANK"/>
    <property type="match status" value="7"/>
</dbReference>
<dbReference type="KEGG" id="arf:AR1Y2_0378"/>
<evidence type="ECO:0000256" key="2">
    <source>
        <dbReference type="ARBA" id="ARBA00023043"/>
    </source>
</evidence>
<dbReference type="InterPro" id="IPR002110">
    <property type="entry name" value="Ankyrin_rpt"/>
</dbReference>